<dbReference type="EMBL" id="JAPQKL010000002">
    <property type="protein sequence ID" value="KAJ5143957.1"/>
    <property type="molecule type" value="Genomic_DNA"/>
</dbReference>
<gene>
    <name evidence="9" type="ORF">N7515_002744</name>
</gene>
<keyword evidence="4" id="KW-0238">DNA-binding</keyword>
<evidence type="ECO:0000313" key="10">
    <source>
        <dbReference type="Proteomes" id="UP001149079"/>
    </source>
</evidence>
<dbReference type="InterPro" id="IPR051615">
    <property type="entry name" value="Transcr_Regulatory_Elem"/>
</dbReference>
<dbReference type="InterPro" id="IPR007219">
    <property type="entry name" value="XnlR_reg_dom"/>
</dbReference>
<keyword evidence="5" id="KW-0804">Transcription</keyword>
<keyword evidence="3" id="KW-0805">Transcription regulation</keyword>
<reference evidence="9" key="1">
    <citation type="submission" date="2022-11" db="EMBL/GenBank/DDBJ databases">
        <authorList>
            <person name="Petersen C."/>
        </authorList>
    </citation>
    <scope>NUCLEOTIDE SEQUENCE</scope>
    <source>
        <strain evidence="9">IBT 22155</strain>
    </source>
</reference>
<dbReference type="CDD" id="cd12148">
    <property type="entry name" value="fungal_TF_MHR"/>
    <property type="match status" value="1"/>
</dbReference>
<dbReference type="PANTHER" id="PTHR31313">
    <property type="entry name" value="TY1 ENHANCER ACTIVATOR"/>
    <property type="match status" value="1"/>
</dbReference>
<evidence type="ECO:0000256" key="3">
    <source>
        <dbReference type="ARBA" id="ARBA00023015"/>
    </source>
</evidence>
<reference evidence="9" key="2">
    <citation type="journal article" date="2023" name="IMA Fungus">
        <title>Comparative genomic study of the Penicillium genus elucidates a diverse pangenome and 15 lateral gene transfer events.</title>
        <authorList>
            <person name="Petersen C."/>
            <person name="Sorensen T."/>
            <person name="Nielsen M.R."/>
            <person name="Sondergaard T.E."/>
            <person name="Sorensen J.L."/>
            <person name="Fitzpatrick D.A."/>
            <person name="Frisvad J.C."/>
            <person name="Nielsen K.L."/>
        </authorList>
    </citation>
    <scope>NUCLEOTIDE SEQUENCE</scope>
    <source>
        <strain evidence="9">IBT 22155</strain>
    </source>
</reference>
<feature type="region of interest" description="Disordered" evidence="7">
    <location>
        <begin position="18"/>
        <end position="43"/>
    </location>
</feature>
<keyword evidence="6" id="KW-0539">Nucleus</keyword>
<keyword evidence="2" id="KW-0862">Zinc</keyword>
<keyword evidence="10" id="KW-1185">Reference proteome</keyword>
<organism evidence="9 10">
    <name type="scientific">Penicillium bovifimosum</name>
    <dbReference type="NCBI Taxonomy" id="126998"/>
    <lineage>
        <taxon>Eukaryota</taxon>
        <taxon>Fungi</taxon>
        <taxon>Dikarya</taxon>
        <taxon>Ascomycota</taxon>
        <taxon>Pezizomycotina</taxon>
        <taxon>Eurotiomycetes</taxon>
        <taxon>Eurotiomycetidae</taxon>
        <taxon>Eurotiales</taxon>
        <taxon>Aspergillaceae</taxon>
        <taxon>Penicillium</taxon>
    </lineage>
</organism>
<dbReference type="Pfam" id="PF04082">
    <property type="entry name" value="Fungal_trans"/>
    <property type="match status" value="1"/>
</dbReference>
<sequence length="551" mass="62469">MEELSVMMWRTNLADGVAIGDKQPVKGPPTRRNMPQVESPPRVPPQFSMICDDTVRLNELAALFLDCINEDHQFTQYESPDFFLQFPEETDRLFLHAAMLAAGATFENKKDSLNLSDQLAELSESLVFKCFRQSPSIYVIQGLCILSWRSLALGHDHFGWTFLSMAAGMAVHLRLHVLALDEFDTASTKTGLVDVQTFWSFYMTDRTSISILGRNCMLPWRRVNVPAIETFFPSDGTSLAKVSFAWQCKLWYMHDQNMDQIFSSAFETLPTPDQVSLLITTHENLSQFFKSRDARLTINRGASEKPVLLFHMAYQMAILVTMPPFLRIFAKMRNENPNTPQLMPIVLQSLTAAATAMVRLVSDYYKTYGFPKSCPVLIHHLLSASIVHLMNTTTGSFTLRRFSTRSVRKCLALFDQVQSYWPNRAQKSIDLIKVLARRWNVDFVLPEDMSSTNGMPLPIGLHALTNEQSNWDFQEPGIGGNAYPHTEDTPGRFDSILEIENDRVWNDLLYGENSQDAFPINTSLLDHGIPDLLPMFQDSEHFGGDSVDLPA</sequence>
<evidence type="ECO:0000256" key="1">
    <source>
        <dbReference type="ARBA" id="ARBA00022723"/>
    </source>
</evidence>
<dbReference type="RefSeq" id="XP_056525601.1">
    <property type="nucleotide sequence ID" value="XM_056663488.1"/>
</dbReference>
<comment type="caution">
    <text evidence="9">The sequence shown here is derived from an EMBL/GenBank/DDBJ whole genome shotgun (WGS) entry which is preliminary data.</text>
</comment>
<dbReference type="AlphaFoldDB" id="A0A9W9L9Z3"/>
<dbReference type="GeneID" id="81402658"/>
<feature type="domain" description="Xylanolytic transcriptional activator regulatory" evidence="8">
    <location>
        <begin position="72"/>
        <end position="234"/>
    </location>
</feature>
<dbReference type="PANTHER" id="PTHR31313:SF83">
    <property type="entry name" value="ZN(II)2CYS6 TRANSCRIPTION FACTOR (EUROFUNG)"/>
    <property type="match status" value="1"/>
</dbReference>
<dbReference type="GO" id="GO:0003677">
    <property type="term" value="F:DNA binding"/>
    <property type="evidence" value="ECO:0007669"/>
    <property type="project" value="UniProtKB-KW"/>
</dbReference>
<evidence type="ECO:0000256" key="6">
    <source>
        <dbReference type="ARBA" id="ARBA00023242"/>
    </source>
</evidence>
<dbReference type="GO" id="GO:0006351">
    <property type="term" value="P:DNA-templated transcription"/>
    <property type="evidence" value="ECO:0007669"/>
    <property type="project" value="InterPro"/>
</dbReference>
<dbReference type="OrthoDB" id="10249920at2759"/>
<protein>
    <recommendedName>
        <fullName evidence="8">Xylanolytic transcriptional activator regulatory domain-containing protein</fullName>
    </recommendedName>
</protein>
<keyword evidence="1" id="KW-0479">Metal-binding</keyword>
<dbReference type="Proteomes" id="UP001149079">
    <property type="component" value="Unassembled WGS sequence"/>
</dbReference>
<proteinExistence type="predicted"/>
<evidence type="ECO:0000256" key="2">
    <source>
        <dbReference type="ARBA" id="ARBA00022833"/>
    </source>
</evidence>
<evidence type="ECO:0000313" key="9">
    <source>
        <dbReference type="EMBL" id="KAJ5143957.1"/>
    </source>
</evidence>
<name>A0A9W9L9Z3_9EURO</name>
<dbReference type="GO" id="GO:0008270">
    <property type="term" value="F:zinc ion binding"/>
    <property type="evidence" value="ECO:0007669"/>
    <property type="project" value="InterPro"/>
</dbReference>
<accession>A0A9W9L9Z3</accession>
<evidence type="ECO:0000256" key="4">
    <source>
        <dbReference type="ARBA" id="ARBA00023125"/>
    </source>
</evidence>
<evidence type="ECO:0000259" key="8">
    <source>
        <dbReference type="Pfam" id="PF04082"/>
    </source>
</evidence>
<evidence type="ECO:0000256" key="7">
    <source>
        <dbReference type="SAM" id="MobiDB-lite"/>
    </source>
</evidence>
<evidence type="ECO:0000256" key="5">
    <source>
        <dbReference type="ARBA" id="ARBA00023163"/>
    </source>
</evidence>